<dbReference type="InterPro" id="IPR036890">
    <property type="entry name" value="HATPase_C_sf"/>
</dbReference>
<organism evidence="3 4">
    <name type="scientific">Yinghuangia soli</name>
    <dbReference type="NCBI Taxonomy" id="2908204"/>
    <lineage>
        <taxon>Bacteria</taxon>
        <taxon>Bacillati</taxon>
        <taxon>Actinomycetota</taxon>
        <taxon>Actinomycetes</taxon>
        <taxon>Kitasatosporales</taxon>
        <taxon>Streptomycetaceae</taxon>
        <taxon>Yinghuangia</taxon>
    </lineage>
</organism>
<accession>A0AA41PV82</accession>
<dbReference type="GO" id="GO:0004674">
    <property type="term" value="F:protein serine/threonine kinase activity"/>
    <property type="evidence" value="ECO:0007669"/>
    <property type="project" value="UniProtKB-KW"/>
</dbReference>
<dbReference type="GO" id="GO:0005524">
    <property type="term" value="F:ATP binding"/>
    <property type="evidence" value="ECO:0007669"/>
    <property type="project" value="UniProtKB-KW"/>
</dbReference>
<reference evidence="3" key="1">
    <citation type="submission" date="2022-01" db="EMBL/GenBank/DDBJ databases">
        <title>Genome-Based Taxonomic Classification of the Phylum Actinobacteria.</title>
        <authorList>
            <person name="Gao Y."/>
        </authorList>
    </citation>
    <scope>NUCLEOTIDE SEQUENCE</scope>
    <source>
        <strain evidence="3">KLBMP 8922</strain>
    </source>
</reference>
<dbReference type="InterPro" id="IPR003594">
    <property type="entry name" value="HATPase_dom"/>
</dbReference>
<dbReference type="Gene3D" id="3.30.565.10">
    <property type="entry name" value="Histidine kinase-like ATPase, C-terminal domain"/>
    <property type="match status" value="1"/>
</dbReference>
<gene>
    <name evidence="3" type="ORF">LZ495_04405</name>
</gene>
<feature type="domain" description="Histidine kinase/HSP90-like ATPase" evidence="2">
    <location>
        <begin position="10"/>
        <end position="133"/>
    </location>
</feature>
<name>A0AA41PV82_9ACTN</name>
<protein>
    <submittedName>
        <fullName evidence="3">ATP-binding protein</fullName>
    </submittedName>
</protein>
<keyword evidence="1" id="KW-0418">Kinase</keyword>
<dbReference type="Pfam" id="PF13581">
    <property type="entry name" value="HATPase_c_2"/>
    <property type="match status" value="1"/>
</dbReference>
<keyword evidence="1" id="KW-0723">Serine/threonine-protein kinase</keyword>
<dbReference type="EMBL" id="JAKFHA010000002">
    <property type="protein sequence ID" value="MCF2526465.1"/>
    <property type="molecule type" value="Genomic_DNA"/>
</dbReference>
<evidence type="ECO:0000313" key="3">
    <source>
        <dbReference type="EMBL" id="MCF2526465.1"/>
    </source>
</evidence>
<proteinExistence type="predicted"/>
<keyword evidence="4" id="KW-1185">Reference proteome</keyword>
<sequence>MDMRWTVHLPRETASVPMVRRLLMGAMETAGVDPGVAAEIGLALSEACANVVEHAEGTNPEAEFEVKAGITGNRCRVEVSDTGPGFTPERLSSPLHHVTSTGAENGRGLLLIEAMSDRVQLRNHPRKGAVIRFEKSLRWRKDALLPA</sequence>
<evidence type="ECO:0000259" key="2">
    <source>
        <dbReference type="Pfam" id="PF13581"/>
    </source>
</evidence>
<dbReference type="AlphaFoldDB" id="A0AA41PV82"/>
<dbReference type="InterPro" id="IPR050267">
    <property type="entry name" value="Anti-sigma-factor_SerPK"/>
</dbReference>
<dbReference type="SUPFAM" id="SSF55874">
    <property type="entry name" value="ATPase domain of HSP90 chaperone/DNA topoisomerase II/histidine kinase"/>
    <property type="match status" value="1"/>
</dbReference>
<dbReference type="Proteomes" id="UP001165378">
    <property type="component" value="Unassembled WGS sequence"/>
</dbReference>
<dbReference type="PANTHER" id="PTHR35526:SF3">
    <property type="entry name" value="ANTI-SIGMA-F FACTOR RSBW"/>
    <property type="match status" value="1"/>
</dbReference>
<dbReference type="PANTHER" id="PTHR35526">
    <property type="entry name" value="ANTI-SIGMA-F FACTOR RSBW-RELATED"/>
    <property type="match status" value="1"/>
</dbReference>
<dbReference type="RefSeq" id="WP_235050552.1">
    <property type="nucleotide sequence ID" value="NZ_JAKFHA010000002.1"/>
</dbReference>
<keyword evidence="1" id="KW-0808">Transferase</keyword>
<evidence type="ECO:0000256" key="1">
    <source>
        <dbReference type="ARBA" id="ARBA00022527"/>
    </source>
</evidence>
<keyword evidence="3" id="KW-0547">Nucleotide-binding</keyword>
<dbReference type="CDD" id="cd16936">
    <property type="entry name" value="HATPase_RsbW-like"/>
    <property type="match status" value="1"/>
</dbReference>
<comment type="caution">
    <text evidence="3">The sequence shown here is derived from an EMBL/GenBank/DDBJ whole genome shotgun (WGS) entry which is preliminary data.</text>
</comment>
<keyword evidence="3" id="KW-0067">ATP-binding</keyword>
<evidence type="ECO:0000313" key="4">
    <source>
        <dbReference type="Proteomes" id="UP001165378"/>
    </source>
</evidence>